<feature type="compositionally biased region" description="Pro residues" evidence="1">
    <location>
        <begin position="75"/>
        <end position="103"/>
    </location>
</feature>
<proteinExistence type="predicted"/>
<gene>
    <name evidence="3" type="ORF">AB0301_12325</name>
</gene>
<evidence type="ECO:0000256" key="2">
    <source>
        <dbReference type="SAM" id="Phobius"/>
    </source>
</evidence>
<keyword evidence="2" id="KW-1133">Transmembrane helix</keyword>
<dbReference type="EMBL" id="JBFBMH010000018">
    <property type="protein sequence ID" value="MEW1975843.1"/>
    <property type="molecule type" value="Genomic_DNA"/>
</dbReference>
<evidence type="ECO:0000256" key="1">
    <source>
        <dbReference type="SAM" id="MobiDB-lite"/>
    </source>
</evidence>
<reference evidence="3 4" key="1">
    <citation type="submission" date="2024-06" db="EMBL/GenBank/DDBJ databases">
        <title>The Natural Products Discovery Center: Release of the First 8490 Sequenced Strains for Exploring Actinobacteria Biosynthetic Diversity.</title>
        <authorList>
            <person name="Kalkreuter E."/>
            <person name="Kautsar S.A."/>
            <person name="Yang D."/>
            <person name="Bader C.D."/>
            <person name="Teijaro C.N."/>
            <person name="Fluegel L."/>
            <person name="Davis C.M."/>
            <person name="Simpson J.R."/>
            <person name="Lauterbach L."/>
            <person name="Steele A.D."/>
            <person name="Gui C."/>
            <person name="Meng S."/>
            <person name="Li G."/>
            <person name="Viehrig K."/>
            <person name="Ye F."/>
            <person name="Su P."/>
            <person name="Kiefer A.F."/>
            <person name="Nichols A."/>
            <person name="Cepeda A.J."/>
            <person name="Yan W."/>
            <person name="Fan B."/>
            <person name="Jiang Y."/>
            <person name="Adhikari A."/>
            <person name="Zheng C.-J."/>
            <person name="Schuster L."/>
            <person name="Cowan T.M."/>
            <person name="Smanski M.J."/>
            <person name="Chevrette M.G."/>
            <person name="De Carvalho L.P.S."/>
            <person name="Shen B."/>
        </authorList>
    </citation>
    <scope>NUCLEOTIDE SEQUENCE [LARGE SCALE GENOMIC DNA]</scope>
    <source>
        <strain evidence="3 4">NPDC077434</strain>
    </source>
</reference>
<sequence length="204" mass="21349">MSDEQQPRAEWIFPEQKKSNKGRIWLIVGLSVLAIAIVGTLLFFLLPRDGQPEPTPSPTASASTTPTPTVTPTVTPTPTPTTPPTVAPPEEPETTPPPVPDPDVPTFAAQVQPRLDDAATGLRIVSDASGQDAVQVIETLQQDAGHLSGAAAPSSISSEWYSAAGDYSKRLGELRGAFESGSGTQSALDSATTSLQRLRALVGL</sequence>
<name>A0ABV3LM46_9MICO</name>
<protein>
    <submittedName>
        <fullName evidence="3">Uncharacterized protein</fullName>
    </submittedName>
</protein>
<feature type="region of interest" description="Disordered" evidence="1">
    <location>
        <begin position="52"/>
        <end position="103"/>
    </location>
</feature>
<dbReference type="RefSeq" id="WP_206493409.1">
    <property type="nucleotide sequence ID" value="NZ_JBFBMH010000018.1"/>
</dbReference>
<dbReference type="Proteomes" id="UP001553715">
    <property type="component" value="Unassembled WGS sequence"/>
</dbReference>
<accession>A0ABV3LM46</accession>
<organism evidence="3 4">
    <name type="scientific">Microbacterium profundi</name>
    <dbReference type="NCBI Taxonomy" id="450380"/>
    <lineage>
        <taxon>Bacteria</taxon>
        <taxon>Bacillati</taxon>
        <taxon>Actinomycetota</taxon>
        <taxon>Actinomycetes</taxon>
        <taxon>Micrococcales</taxon>
        <taxon>Microbacteriaceae</taxon>
        <taxon>Microbacterium</taxon>
    </lineage>
</organism>
<evidence type="ECO:0000313" key="4">
    <source>
        <dbReference type="Proteomes" id="UP001553715"/>
    </source>
</evidence>
<keyword evidence="2" id="KW-0472">Membrane</keyword>
<feature type="compositionally biased region" description="Low complexity" evidence="1">
    <location>
        <begin position="58"/>
        <end position="74"/>
    </location>
</feature>
<evidence type="ECO:0000313" key="3">
    <source>
        <dbReference type="EMBL" id="MEW1975843.1"/>
    </source>
</evidence>
<keyword evidence="2" id="KW-0812">Transmembrane</keyword>
<comment type="caution">
    <text evidence="3">The sequence shown here is derived from an EMBL/GenBank/DDBJ whole genome shotgun (WGS) entry which is preliminary data.</text>
</comment>
<keyword evidence="4" id="KW-1185">Reference proteome</keyword>
<feature type="transmembrane region" description="Helical" evidence="2">
    <location>
        <begin position="24"/>
        <end position="46"/>
    </location>
</feature>